<evidence type="ECO:0000313" key="5">
    <source>
        <dbReference type="Proteomes" id="UP000502677"/>
    </source>
</evidence>
<accession>A0A6G7XE58</accession>
<keyword evidence="3" id="KW-0732">Signal</keyword>
<keyword evidence="2" id="KW-0472">Membrane</keyword>
<evidence type="ECO:0000256" key="2">
    <source>
        <dbReference type="SAM" id="Phobius"/>
    </source>
</evidence>
<dbReference type="InterPro" id="IPR051553">
    <property type="entry name" value="Ran_GTPase-activating"/>
</dbReference>
<name>A0A6G7XE58_9MICO</name>
<evidence type="ECO:0008006" key="6">
    <source>
        <dbReference type="Google" id="ProtNLM"/>
    </source>
</evidence>
<dbReference type="RefSeq" id="WP_166289806.1">
    <property type="nucleotide sequence ID" value="NZ_CP049863.1"/>
</dbReference>
<feature type="region of interest" description="Disordered" evidence="1">
    <location>
        <begin position="629"/>
        <end position="655"/>
    </location>
</feature>
<gene>
    <name evidence="4" type="ORF">G7068_05080</name>
</gene>
<proteinExistence type="predicted"/>
<keyword evidence="2" id="KW-1133">Transmembrane helix</keyword>
<reference evidence="4 5" key="1">
    <citation type="submission" date="2020-03" db="EMBL/GenBank/DDBJ databases">
        <title>Leucobacter sp. nov., isolated from beetles.</title>
        <authorList>
            <person name="Hyun D.-W."/>
            <person name="Bae J.-W."/>
        </authorList>
    </citation>
    <scope>NUCLEOTIDE SEQUENCE [LARGE SCALE GENOMIC DNA]</scope>
    <source>
        <strain evidence="4 5">HDW9C</strain>
    </source>
</reference>
<feature type="transmembrane region" description="Helical" evidence="2">
    <location>
        <begin position="664"/>
        <end position="683"/>
    </location>
</feature>
<dbReference type="EMBL" id="CP049863">
    <property type="protein sequence ID" value="QIK62651.1"/>
    <property type="molecule type" value="Genomic_DNA"/>
</dbReference>
<protein>
    <recommendedName>
        <fullName evidence="6">Gram-positive cocci surface proteins LPxTG domain-containing protein</fullName>
    </recommendedName>
</protein>
<dbReference type="PANTHER" id="PTHR45982:SF1">
    <property type="entry name" value="REGULATOR OF CHROMOSOME CONDENSATION"/>
    <property type="match status" value="1"/>
</dbReference>
<keyword evidence="2" id="KW-0812">Transmembrane</keyword>
<dbReference type="Gene3D" id="2.130.10.30">
    <property type="entry name" value="Regulator of chromosome condensation 1/beta-lactamase-inhibitor protein II"/>
    <property type="match status" value="2"/>
</dbReference>
<dbReference type="GO" id="GO:0005737">
    <property type="term" value="C:cytoplasm"/>
    <property type="evidence" value="ECO:0007669"/>
    <property type="project" value="TreeGrafter"/>
</dbReference>
<dbReference type="InterPro" id="IPR009091">
    <property type="entry name" value="RCC1/BLIP-II"/>
</dbReference>
<dbReference type="AlphaFoldDB" id="A0A6G7XE58"/>
<keyword evidence="5" id="KW-1185">Reference proteome</keyword>
<dbReference type="PRINTS" id="PR00633">
    <property type="entry name" value="RCCNDNSATION"/>
</dbReference>
<evidence type="ECO:0000256" key="3">
    <source>
        <dbReference type="SAM" id="SignalP"/>
    </source>
</evidence>
<dbReference type="Pfam" id="PF00415">
    <property type="entry name" value="RCC1"/>
    <property type="match status" value="1"/>
</dbReference>
<dbReference type="PROSITE" id="PS50012">
    <property type="entry name" value="RCC1_3"/>
    <property type="match status" value="4"/>
</dbReference>
<dbReference type="InterPro" id="IPR000408">
    <property type="entry name" value="Reg_chr_condens"/>
</dbReference>
<sequence length="691" mass="71681">MRRLTRSLVASAVVLGATALGITPASAAPGDQLPEWSGTVLGGTEITLPAKDRTIEFESIHPGSNFTLGIDTEGNAWSWGINGFGQLGNSEYLGRFIFAPYPVPMLDVNGKQLRAKDLAADGNFSIALDSAGAAWTYGRNNFAQLGNTSVPGNVAGTVTPVPVLNAAGDQMSFAKVSTGINFGFGLEADGSAWAWGRNYYGQLGGISNSYVFATPVSTVATPVLNAAGDQMKFSEVIGGEDFSFGLDPDGFAWAWGSNSNGQLGLPAGDSPRARPLLDTNGDQARYVQISAGYNSAIARDSEGRVWGWGNNRAGVLGTAVTGATSVPAPILGADGSQLVMKWVDHAASSAFGVDATGQVWAWGNNAYGQLGQDPATLGDSSAVPVRVERSPGVPLIADRVYSGDSHATAIGDFHDETRTNAWAWGASWYGQLGNPGVDTSADAMSPTPVPITLAQPSTNSIVYFGDDDTVGVRGTVVDGKLVVKAPRHISGRVPVYVSWFGDQPSTDLVGYFTFMLDPTIQMDPAKTDVDKQALAIVELPEAEIPLVGEAAMQFTLGQGLSVTAGDIADPVRFDAEGRVTLPVTSKTGGEYAVEAKAFVDQRNDTPAGDGPIVAVSGKLTTAVTFVGPKVPPTKTPTQTPVVTEKAPTSPAPPATGLANTGANLTPLLVTGIAVAVSGALLALRRRRVARG</sequence>
<evidence type="ECO:0000313" key="4">
    <source>
        <dbReference type="EMBL" id="QIK62651.1"/>
    </source>
</evidence>
<dbReference type="SUPFAM" id="SSF50985">
    <property type="entry name" value="RCC1/BLIP-II"/>
    <property type="match status" value="2"/>
</dbReference>
<dbReference type="Proteomes" id="UP000502677">
    <property type="component" value="Chromosome"/>
</dbReference>
<evidence type="ECO:0000256" key="1">
    <source>
        <dbReference type="SAM" id="MobiDB-lite"/>
    </source>
</evidence>
<feature type="chain" id="PRO_5026087326" description="Gram-positive cocci surface proteins LPxTG domain-containing protein" evidence="3">
    <location>
        <begin position="28"/>
        <end position="691"/>
    </location>
</feature>
<feature type="signal peptide" evidence="3">
    <location>
        <begin position="1"/>
        <end position="27"/>
    </location>
</feature>
<dbReference type="Pfam" id="PF13540">
    <property type="entry name" value="RCC1_2"/>
    <property type="match status" value="3"/>
</dbReference>
<dbReference type="PANTHER" id="PTHR45982">
    <property type="entry name" value="REGULATOR OF CHROMOSOME CONDENSATION"/>
    <property type="match status" value="1"/>
</dbReference>
<organism evidence="4 5">
    <name type="scientific">Leucobacter viscericola</name>
    <dbReference type="NCBI Taxonomy" id="2714935"/>
    <lineage>
        <taxon>Bacteria</taxon>
        <taxon>Bacillati</taxon>
        <taxon>Actinomycetota</taxon>
        <taxon>Actinomycetes</taxon>
        <taxon>Micrococcales</taxon>
        <taxon>Microbacteriaceae</taxon>
        <taxon>Leucobacter</taxon>
    </lineage>
</organism>
<dbReference type="KEGG" id="lvi:G7068_05080"/>
<dbReference type="GO" id="GO:0005085">
    <property type="term" value="F:guanyl-nucleotide exchange factor activity"/>
    <property type="evidence" value="ECO:0007669"/>
    <property type="project" value="TreeGrafter"/>
</dbReference>